<dbReference type="EMBL" id="CP042436">
    <property type="protein sequence ID" value="QEC61519.1"/>
    <property type="molecule type" value="Genomic_DNA"/>
</dbReference>
<dbReference type="RefSeq" id="WP_147030096.1">
    <property type="nucleotide sequence ID" value="NZ_CP042436.1"/>
</dbReference>
<dbReference type="Proteomes" id="UP000321479">
    <property type="component" value="Chromosome"/>
</dbReference>
<protein>
    <submittedName>
        <fullName evidence="1">DUF4270 domain-containing protein</fullName>
    </submittedName>
</protein>
<keyword evidence="2" id="KW-1185">Reference proteome</keyword>
<dbReference type="AlphaFoldDB" id="A0A5B8URC6"/>
<proteinExistence type="predicted"/>
<dbReference type="Pfam" id="PF14092">
    <property type="entry name" value="DUF4270"/>
    <property type="match status" value="1"/>
</dbReference>
<evidence type="ECO:0000313" key="1">
    <source>
        <dbReference type="EMBL" id="QEC61519.1"/>
    </source>
</evidence>
<dbReference type="InterPro" id="IPR025366">
    <property type="entry name" value="DUF4270"/>
</dbReference>
<dbReference type="OrthoDB" id="1466062at2"/>
<evidence type="ECO:0000313" key="2">
    <source>
        <dbReference type="Proteomes" id="UP000321479"/>
    </source>
</evidence>
<accession>A0A5B8URC6</accession>
<reference evidence="1 2" key="1">
    <citation type="journal article" date="2017" name="Curr. Microbiol.">
        <title>Mucilaginibacter ginsenosidivorans sp. nov., Isolated from Soil of Ginseng Field.</title>
        <authorList>
            <person name="Kim M.M."/>
            <person name="Siddiqi M.Z."/>
            <person name="Im W.T."/>
        </authorList>
    </citation>
    <scope>NUCLEOTIDE SEQUENCE [LARGE SCALE GENOMIC DNA]</scope>
    <source>
        <strain evidence="1 2">Gsoil 3017</strain>
    </source>
</reference>
<gene>
    <name evidence="1" type="ORF">FRZ54_02605</name>
</gene>
<organism evidence="1 2">
    <name type="scientific">Mucilaginibacter ginsenosidivorans</name>
    <dbReference type="NCBI Taxonomy" id="398053"/>
    <lineage>
        <taxon>Bacteria</taxon>
        <taxon>Pseudomonadati</taxon>
        <taxon>Bacteroidota</taxon>
        <taxon>Sphingobacteriia</taxon>
        <taxon>Sphingobacteriales</taxon>
        <taxon>Sphingobacteriaceae</taxon>
        <taxon>Mucilaginibacter</taxon>
    </lineage>
</organism>
<sequence>MKFLRLDLLTLLISLFILNSCRNESTIGLGVTSSTQLNSTMIDTATIVVNTVPEDSVVTSGLTKSALGYFQDPVLGTSEANIAVALNLPNQNAYSLPTGTVTVDSAVLVLKYADGFYGDSLTSKYKVNVYQLAERPLIQTYFNTKSWNYNNTIIGTRSFYARTHDSIKIYDIITGAPDTLKRVAPQLRIPIDRNFINTILFNASSAQLSSNTVFLNNVKGLYLTLDKSGTTGPGGTFMFGLRDSLNVYYRANNGTTVDTATVSLPLSSVHAVQIKRTPSAAVTTELANTTGGSRDVIYFQGLAGLKAKISFPYLKSIIRTVGARIVINKAELVITPVPGSNIPYNAQPKLTMYRYDIAHTLAELPDASPNDARSAGAAVFGGYYSPSLKNYHFTVTAYIQDLMDGKTVDYGTYIAPVDTTNTQTVDIAPAPQTGGRTVAVGTDKNSPYRIKLNITYTKINN</sequence>
<name>A0A5B8URC6_9SPHI</name>
<dbReference type="KEGG" id="mgin:FRZ54_02605"/>